<dbReference type="EMBL" id="CP024608">
    <property type="protein sequence ID" value="ATQ73250.1"/>
    <property type="molecule type" value="Genomic_DNA"/>
</dbReference>
<dbReference type="Proteomes" id="UP000229897">
    <property type="component" value="Chromosome"/>
</dbReference>
<dbReference type="KEGG" id="mass:CR152_01050"/>
<proteinExistence type="predicted"/>
<reference evidence="1" key="1">
    <citation type="submission" date="2017-10" db="EMBL/GenBank/DDBJ databases">
        <title>Massilia psychrophilum sp. nov., a novel purple-pigmented bacterium isolated from Tianshan glacier, Xinjiang Municipality, China.</title>
        <authorList>
            <person name="Wang H."/>
        </authorList>
    </citation>
    <scope>NUCLEOTIDE SEQUENCE [LARGE SCALE GENOMIC DNA]</scope>
    <source>
        <strain evidence="1">B2</strain>
    </source>
</reference>
<dbReference type="AlphaFoldDB" id="A0A2D2DE39"/>
<evidence type="ECO:0000313" key="2">
    <source>
        <dbReference type="Proteomes" id="UP000229897"/>
    </source>
</evidence>
<keyword evidence="2" id="KW-1185">Reference proteome</keyword>
<protein>
    <submittedName>
        <fullName evidence="1">Uncharacterized protein</fullName>
    </submittedName>
</protein>
<name>A0A2D2DE39_9BURK</name>
<organism evidence="1 2">
    <name type="scientific">Massilia violaceinigra</name>
    <dbReference type="NCBI Taxonomy" id="2045208"/>
    <lineage>
        <taxon>Bacteria</taxon>
        <taxon>Pseudomonadati</taxon>
        <taxon>Pseudomonadota</taxon>
        <taxon>Betaproteobacteria</taxon>
        <taxon>Burkholderiales</taxon>
        <taxon>Oxalobacteraceae</taxon>
        <taxon>Telluria group</taxon>
        <taxon>Massilia</taxon>
    </lineage>
</organism>
<gene>
    <name evidence="1" type="ORF">CR152_01050</name>
</gene>
<sequence>MKQVLHAIVDESAPTAHYEGSLHQYFTYVYSVKDRNGNALKTTVFMLKDETQFRIDRPNTATARQAVPNGVSTDP</sequence>
<evidence type="ECO:0000313" key="1">
    <source>
        <dbReference type="EMBL" id="ATQ73250.1"/>
    </source>
</evidence>
<accession>A0A2D2DE39</accession>